<evidence type="ECO:0000256" key="1">
    <source>
        <dbReference type="ARBA" id="ARBA00022630"/>
    </source>
</evidence>
<evidence type="ECO:0000256" key="5">
    <source>
        <dbReference type="ARBA" id="ARBA00048542"/>
    </source>
</evidence>
<keyword evidence="4 6" id="KW-0520">NAD</keyword>
<dbReference type="InterPro" id="IPR050104">
    <property type="entry name" value="FMN-dep_NADH:Q_OxRdtase_AzoR1"/>
</dbReference>
<keyword evidence="9" id="KW-1185">Reference proteome</keyword>
<dbReference type="PANTHER" id="PTHR43741:SF7">
    <property type="entry name" value="FMN-DEPENDENT NADH:QUINONE OXIDOREDUCTASE"/>
    <property type="match status" value="1"/>
</dbReference>
<comment type="function">
    <text evidence="6">Also exhibits azoreductase activity. Catalyzes the reductive cleavage of the azo bond in aromatic azo compounds to the corresponding amines.</text>
</comment>
<dbReference type="GO" id="GO:0010181">
    <property type="term" value="F:FMN binding"/>
    <property type="evidence" value="ECO:0007669"/>
    <property type="project" value="UniProtKB-UniRule"/>
</dbReference>
<accession>A0A090IUW1</accession>
<dbReference type="InterPro" id="IPR029039">
    <property type="entry name" value="Flavoprotein-like_sf"/>
</dbReference>
<dbReference type="EMBL" id="CCRF01000047">
    <property type="protein sequence ID" value="CEE01477.1"/>
    <property type="molecule type" value="Genomic_DNA"/>
</dbReference>
<evidence type="ECO:0000259" key="7">
    <source>
        <dbReference type="Pfam" id="PF02525"/>
    </source>
</evidence>
<dbReference type="RefSeq" id="WP_034769913.1">
    <property type="nucleotide sequence ID" value="NZ_CCRF01000047.1"/>
</dbReference>
<comment type="subunit">
    <text evidence="6">Homodimer.</text>
</comment>
<reference evidence="8 9" key="1">
    <citation type="submission" date="2014-07" db="EMBL/GenBank/DDBJ databases">
        <authorList>
            <person name="Wibberg Daniel"/>
        </authorList>
    </citation>
    <scope>NUCLEOTIDE SEQUENCE [LARGE SCALE GENOMIC DNA]</scope>
</reference>
<protein>
    <recommendedName>
        <fullName evidence="6">FMN dependent NADH:quinone oxidoreductase</fullName>
        <ecNumber evidence="6">1.6.5.-</ecNumber>
    </recommendedName>
    <alternativeName>
        <fullName evidence="6">Azo-dye reductase</fullName>
    </alternativeName>
    <alternativeName>
        <fullName evidence="6">FMN-dependent NADH-azo compound oxidoreductase</fullName>
    </alternativeName>
    <alternativeName>
        <fullName evidence="6">FMN-dependent NADH-azoreductase</fullName>
        <ecNumber evidence="6">1.7.1.17</ecNumber>
    </alternativeName>
</protein>
<dbReference type="Pfam" id="PF02525">
    <property type="entry name" value="Flavodoxin_2"/>
    <property type="match status" value="1"/>
</dbReference>
<proteinExistence type="inferred from homology"/>
<dbReference type="InterPro" id="IPR003680">
    <property type="entry name" value="Flavodoxin_fold"/>
</dbReference>
<gene>
    <name evidence="6 8" type="primary">azoR</name>
    <name evidence="8" type="ORF">BT1A1_1649</name>
</gene>
<dbReference type="InterPro" id="IPR023048">
    <property type="entry name" value="NADH:quinone_OxRdtase_FMN_depd"/>
</dbReference>
<keyword evidence="3 6" id="KW-0560">Oxidoreductase</keyword>
<keyword evidence="2 6" id="KW-0288">FMN</keyword>
<comment type="caution">
    <text evidence="6">Lacks conserved residue(s) required for the propagation of feature annotation.</text>
</comment>
<dbReference type="Gene3D" id="3.40.50.360">
    <property type="match status" value="1"/>
</dbReference>
<dbReference type="GO" id="GO:0016655">
    <property type="term" value="F:oxidoreductase activity, acting on NAD(P)H, quinone or similar compound as acceptor"/>
    <property type="evidence" value="ECO:0007669"/>
    <property type="project" value="InterPro"/>
</dbReference>
<dbReference type="GO" id="GO:0016652">
    <property type="term" value="F:oxidoreductase activity, acting on NAD(P)H as acceptor"/>
    <property type="evidence" value="ECO:0007669"/>
    <property type="project" value="UniProtKB-UniRule"/>
</dbReference>
<dbReference type="AlphaFoldDB" id="A0A090IUW1"/>
<evidence type="ECO:0000256" key="4">
    <source>
        <dbReference type="ARBA" id="ARBA00023027"/>
    </source>
</evidence>
<evidence type="ECO:0000256" key="2">
    <source>
        <dbReference type="ARBA" id="ARBA00022643"/>
    </source>
</evidence>
<comment type="catalytic activity">
    <reaction evidence="5">
        <text>N,N-dimethyl-1,4-phenylenediamine + anthranilate + 2 NAD(+) = 2-(4-dimethylaminophenyl)diazenylbenzoate + 2 NADH + 2 H(+)</text>
        <dbReference type="Rhea" id="RHEA:55872"/>
        <dbReference type="ChEBI" id="CHEBI:15378"/>
        <dbReference type="ChEBI" id="CHEBI:15783"/>
        <dbReference type="ChEBI" id="CHEBI:16567"/>
        <dbReference type="ChEBI" id="CHEBI:57540"/>
        <dbReference type="ChEBI" id="CHEBI:57945"/>
        <dbReference type="ChEBI" id="CHEBI:71579"/>
        <dbReference type="EC" id="1.7.1.17"/>
    </reaction>
    <physiologicalReaction direction="right-to-left" evidence="5">
        <dbReference type="Rhea" id="RHEA:55874"/>
    </physiologicalReaction>
</comment>
<dbReference type="EC" id="1.7.1.17" evidence="6"/>
<evidence type="ECO:0000313" key="8">
    <source>
        <dbReference type="EMBL" id="CEE01477.1"/>
    </source>
</evidence>
<organism evidence="8 9">
    <name type="scientific">Caldibacillus thermoamylovorans</name>
    <dbReference type="NCBI Taxonomy" id="35841"/>
    <lineage>
        <taxon>Bacteria</taxon>
        <taxon>Bacillati</taxon>
        <taxon>Bacillota</taxon>
        <taxon>Bacilli</taxon>
        <taxon>Bacillales</taxon>
        <taxon>Bacillaceae</taxon>
        <taxon>Caldibacillus</taxon>
    </lineage>
</organism>
<feature type="domain" description="Flavodoxin-like fold" evidence="7">
    <location>
        <begin position="3"/>
        <end position="201"/>
    </location>
</feature>
<dbReference type="Proteomes" id="UP000040576">
    <property type="component" value="Unassembled WGS sequence"/>
</dbReference>
<dbReference type="SUPFAM" id="SSF52218">
    <property type="entry name" value="Flavoproteins"/>
    <property type="match status" value="1"/>
</dbReference>
<dbReference type="PANTHER" id="PTHR43741">
    <property type="entry name" value="FMN-DEPENDENT NADH-AZOREDUCTASE 1"/>
    <property type="match status" value="1"/>
</dbReference>
<evidence type="ECO:0000313" key="9">
    <source>
        <dbReference type="Proteomes" id="UP000040576"/>
    </source>
</evidence>
<comment type="similarity">
    <text evidence="6">Belongs to the azoreductase type 1 family.</text>
</comment>
<feature type="binding site" evidence="6">
    <location>
        <begin position="17"/>
        <end position="19"/>
    </location>
    <ligand>
        <name>FMN</name>
        <dbReference type="ChEBI" id="CHEBI:58210"/>
    </ligand>
</feature>
<keyword evidence="1 6" id="KW-0285">Flavoprotein</keyword>
<dbReference type="GO" id="GO:0009055">
    <property type="term" value="F:electron transfer activity"/>
    <property type="evidence" value="ECO:0007669"/>
    <property type="project" value="UniProtKB-UniRule"/>
</dbReference>
<comment type="cofactor">
    <cofactor evidence="6">
        <name>FMN</name>
        <dbReference type="ChEBI" id="CHEBI:58210"/>
    </cofactor>
    <text evidence="6">Binds 1 FMN per subunit.</text>
</comment>
<sequence length="206" mass="23364">MVNVLIVRAHPLNQEVSRSMKVTDAFLNAYKEIHPDHKIEDMNLYHVNVPEIDRDLLNAWNDLNQGKPFDSLSDSQQQKVNMFNSYTEEFLQQDKIIIANPLWNLSIPTRLKAWIDCITVAGKTFKYTETGSVGIVKGKKVLHIQANGGVYNGSDPASQYVKTIFTFLGVTDFHQLFVEGMDHNPEKADEIVEKAVEKAQQLAKAF</sequence>
<comment type="function">
    <text evidence="6">Quinone reductase that provides resistance to thiol-specific stress caused by electrophilic quinones.</text>
</comment>
<comment type="catalytic activity">
    <reaction evidence="6">
        <text>2 a quinone + NADH + H(+) = 2 a 1,4-benzosemiquinone + NAD(+)</text>
        <dbReference type="Rhea" id="RHEA:65952"/>
        <dbReference type="ChEBI" id="CHEBI:15378"/>
        <dbReference type="ChEBI" id="CHEBI:57540"/>
        <dbReference type="ChEBI" id="CHEBI:57945"/>
        <dbReference type="ChEBI" id="CHEBI:132124"/>
        <dbReference type="ChEBI" id="CHEBI:134225"/>
    </reaction>
</comment>
<evidence type="ECO:0000256" key="6">
    <source>
        <dbReference type="HAMAP-Rule" id="MF_01216"/>
    </source>
</evidence>
<dbReference type="HAMAP" id="MF_01216">
    <property type="entry name" value="Azoreductase_type1"/>
    <property type="match status" value="1"/>
</dbReference>
<evidence type="ECO:0000256" key="3">
    <source>
        <dbReference type="ARBA" id="ARBA00023002"/>
    </source>
</evidence>
<name>A0A090IUW1_9BACI</name>
<dbReference type="EC" id="1.6.5.-" evidence="6"/>